<protein>
    <recommendedName>
        <fullName evidence="2">C-type lectin domain-containing protein</fullName>
    </recommendedName>
</protein>
<proteinExistence type="predicted"/>
<comment type="caution">
    <text evidence="3">The sequence shown here is derived from an EMBL/GenBank/DDBJ whole genome shotgun (WGS) entry which is preliminary data.</text>
</comment>
<dbReference type="PROSITE" id="PS00615">
    <property type="entry name" value="C_TYPE_LECTIN_1"/>
    <property type="match status" value="1"/>
</dbReference>
<sequence>MPKKFAAGEFVALKTCVLCEGIEKEKEREFERRNIRFVRIKTNANPNINRKPVLSTSFAYYKHVRNGVGFGVTRERSGDMYEPCILRHIFLATLLVSIEEVMASNETSVVCQRPTQASQSLAFTPQTLTSDSQFLPRRLKSPGWSQVPTVLECAHQTLQEYPQARGYLFSAVTRLCTPVLWLESSARPGARELEADEGTLYLAAGVCGNGFTLYEYGTEGELACLQDSDTLAKYKVAASTCASWGGYLASVKTAAKLDLLTKISGGQSRWIGLDDIDVEGQHIWQSDGSTLTSAEKEAVFASGEPNDLNGNEDCVQIRASSQQLNDKPCYYALKFVCEMTLPSLDC</sequence>
<evidence type="ECO:0000313" key="4">
    <source>
        <dbReference type="Proteomes" id="UP001283361"/>
    </source>
</evidence>
<dbReference type="SMART" id="SM00034">
    <property type="entry name" value="CLECT"/>
    <property type="match status" value="1"/>
</dbReference>
<reference evidence="3" key="1">
    <citation type="journal article" date="2023" name="G3 (Bethesda)">
        <title>A reference genome for the long-term kleptoplast-retaining sea slug Elysia crispata morphotype clarki.</title>
        <authorList>
            <person name="Eastman K.E."/>
            <person name="Pendleton A.L."/>
            <person name="Shaikh M.A."/>
            <person name="Suttiyut T."/>
            <person name="Ogas R."/>
            <person name="Tomko P."/>
            <person name="Gavelis G."/>
            <person name="Widhalm J.R."/>
            <person name="Wisecaver J.H."/>
        </authorList>
    </citation>
    <scope>NUCLEOTIDE SEQUENCE</scope>
    <source>
        <strain evidence="3">ECLA1</strain>
    </source>
</reference>
<evidence type="ECO:0000313" key="3">
    <source>
        <dbReference type="EMBL" id="KAK3800137.1"/>
    </source>
</evidence>
<dbReference type="InterPro" id="IPR016186">
    <property type="entry name" value="C-type_lectin-like/link_sf"/>
</dbReference>
<name>A0AAE1B5W8_9GAST</name>
<accession>A0AAE1B5W8</accession>
<keyword evidence="4" id="KW-1185">Reference proteome</keyword>
<dbReference type="InterPro" id="IPR050801">
    <property type="entry name" value="Ca-Dep_Lectins_ImmuneDev"/>
</dbReference>
<organism evidence="3 4">
    <name type="scientific">Elysia crispata</name>
    <name type="common">lettuce slug</name>
    <dbReference type="NCBI Taxonomy" id="231223"/>
    <lineage>
        <taxon>Eukaryota</taxon>
        <taxon>Metazoa</taxon>
        <taxon>Spiralia</taxon>
        <taxon>Lophotrochozoa</taxon>
        <taxon>Mollusca</taxon>
        <taxon>Gastropoda</taxon>
        <taxon>Heterobranchia</taxon>
        <taxon>Euthyneura</taxon>
        <taxon>Panpulmonata</taxon>
        <taxon>Sacoglossa</taxon>
        <taxon>Placobranchoidea</taxon>
        <taxon>Plakobranchidae</taxon>
        <taxon>Elysia</taxon>
    </lineage>
</organism>
<dbReference type="CDD" id="cd00037">
    <property type="entry name" value="CLECT"/>
    <property type="match status" value="1"/>
</dbReference>
<dbReference type="SUPFAM" id="SSF56436">
    <property type="entry name" value="C-type lectin-like"/>
    <property type="match status" value="1"/>
</dbReference>
<dbReference type="PROSITE" id="PS50041">
    <property type="entry name" value="C_TYPE_LECTIN_2"/>
    <property type="match status" value="1"/>
</dbReference>
<dbReference type="Proteomes" id="UP001283361">
    <property type="component" value="Unassembled WGS sequence"/>
</dbReference>
<dbReference type="InterPro" id="IPR001304">
    <property type="entry name" value="C-type_lectin-like"/>
</dbReference>
<dbReference type="PANTHER" id="PTHR22801">
    <property type="entry name" value="LITHOSTATHINE"/>
    <property type="match status" value="1"/>
</dbReference>
<dbReference type="InterPro" id="IPR018378">
    <property type="entry name" value="C-type_lectin_CS"/>
</dbReference>
<dbReference type="Pfam" id="PF00059">
    <property type="entry name" value="Lectin_C"/>
    <property type="match status" value="1"/>
</dbReference>
<evidence type="ECO:0000259" key="2">
    <source>
        <dbReference type="PROSITE" id="PS50041"/>
    </source>
</evidence>
<dbReference type="EMBL" id="JAWDGP010000502">
    <property type="protein sequence ID" value="KAK3800137.1"/>
    <property type="molecule type" value="Genomic_DNA"/>
</dbReference>
<dbReference type="Gene3D" id="3.10.100.10">
    <property type="entry name" value="Mannose-Binding Protein A, subunit A"/>
    <property type="match status" value="1"/>
</dbReference>
<keyword evidence="1" id="KW-1015">Disulfide bond</keyword>
<evidence type="ECO:0000256" key="1">
    <source>
        <dbReference type="ARBA" id="ARBA00023157"/>
    </source>
</evidence>
<dbReference type="InterPro" id="IPR016187">
    <property type="entry name" value="CTDL_fold"/>
</dbReference>
<gene>
    <name evidence="3" type="ORF">RRG08_015098</name>
</gene>
<feature type="domain" description="C-type lectin" evidence="2">
    <location>
        <begin position="224"/>
        <end position="338"/>
    </location>
</feature>
<dbReference type="AlphaFoldDB" id="A0AAE1B5W8"/>
<dbReference type="PANTHER" id="PTHR22801:SF63">
    <property type="entry name" value="C-TYPE LECTIN DOMAIN-CONTAINING PROTEIN"/>
    <property type="match status" value="1"/>
</dbReference>